<evidence type="ECO:0000256" key="4">
    <source>
        <dbReference type="ARBA" id="ARBA00022989"/>
    </source>
</evidence>
<dbReference type="Pfam" id="PF01145">
    <property type="entry name" value="Band_7"/>
    <property type="match status" value="1"/>
</dbReference>
<feature type="domain" description="Band 7" evidence="7">
    <location>
        <begin position="36"/>
        <end position="197"/>
    </location>
</feature>
<evidence type="ECO:0000256" key="6">
    <source>
        <dbReference type="RuleBase" id="RU364113"/>
    </source>
</evidence>
<dbReference type="Gene3D" id="3.30.479.30">
    <property type="entry name" value="Band 7 domain"/>
    <property type="match status" value="1"/>
</dbReference>
<dbReference type="CDD" id="cd03404">
    <property type="entry name" value="SPFH_HflK"/>
    <property type="match status" value="1"/>
</dbReference>
<dbReference type="SMART" id="SM00244">
    <property type="entry name" value="PHB"/>
    <property type="match status" value="1"/>
</dbReference>
<dbReference type="PANTHER" id="PTHR43327">
    <property type="entry name" value="STOMATIN-LIKE PROTEIN 2, MITOCHONDRIAL"/>
    <property type="match status" value="1"/>
</dbReference>
<dbReference type="PANTHER" id="PTHR43327:SF2">
    <property type="entry name" value="MODULATOR OF FTSH PROTEASE HFLK"/>
    <property type="match status" value="1"/>
</dbReference>
<dbReference type="InterPro" id="IPR001107">
    <property type="entry name" value="Band_7"/>
</dbReference>
<dbReference type="Proteomes" id="UP001253193">
    <property type="component" value="Unassembled WGS sequence"/>
</dbReference>
<evidence type="ECO:0000256" key="3">
    <source>
        <dbReference type="ARBA" id="ARBA00022692"/>
    </source>
</evidence>
<evidence type="ECO:0000256" key="5">
    <source>
        <dbReference type="ARBA" id="ARBA00023136"/>
    </source>
</evidence>
<proteinExistence type="inferred from homology"/>
<keyword evidence="3 6" id="KW-0812">Transmembrane</keyword>
<name>A0AAW8QBX6_VIBPH</name>
<comment type="subcellular location">
    <subcellularLocation>
        <location evidence="1">Membrane</location>
        <topology evidence="1">Single-pass membrane protein</topology>
    </subcellularLocation>
</comment>
<accession>A0AAW8QBX6</accession>
<dbReference type="RefSeq" id="WP_311020903.1">
    <property type="nucleotide sequence ID" value="NZ_JAUHGG010000012.1"/>
</dbReference>
<keyword evidence="8" id="KW-0645">Protease</keyword>
<keyword evidence="5 6" id="KW-0472">Membrane</keyword>
<comment type="subunit">
    <text evidence="6">HflC and HflK may interact to form a multimeric complex.</text>
</comment>
<dbReference type="GO" id="GO:0008233">
    <property type="term" value="F:peptidase activity"/>
    <property type="evidence" value="ECO:0007669"/>
    <property type="project" value="UniProtKB-KW"/>
</dbReference>
<gene>
    <name evidence="8" type="primary">hflK</name>
    <name evidence="8" type="ORF">QX249_24615</name>
</gene>
<comment type="function">
    <text evidence="6">HflC and HflK could encode or regulate a protease.</text>
</comment>
<reference evidence="8" key="1">
    <citation type="submission" date="2023-06" db="EMBL/GenBank/DDBJ databases">
        <title>Genomic Diversity of Vibrio spp. and Metagenomic Analysis of Pathogens in Florida Gulf Coastal Waters Following Hurricane Ian.</title>
        <authorList>
            <person name="Brumfield K.D."/>
        </authorList>
    </citation>
    <scope>NUCLEOTIDE SEQUENCE</scope>
    <source>
        <strain evidence="8">WBS2B-138</strain>
    </source>
</reference>
<organism evidence="8 9">
    <name type="scientific">Vibrio parahaemolyticus</name>
    <dbReference type="NCBI Taxonomy" id="670"/>
    <lineage>
        <taxon>Bacteria</taxon>
        <taxon>Pseudomonadati</taxon>
        <taxon>Pseudomonadota</taxon>
        <taxon>Gammaproteobacteria</taxon>
        <taxon>Vibrionales</taxon>
        <taxon>Vibrionaceae</taxon>
        <taxon>Vibrio</taxon>
    </lineage>
</organism>
<dbReference type="GO" id="GO:0016020">
    <property type="term" value="C:membrane"/>
    <property type="evidence" value="ECO:0007669"/>
    <property type="project" value="UniProtKB-SubCell"/>
</dbReference>
<dbReference type="NCBIfam" id="TIGR01933">
    <property type="entry name" value="hflK"/>
    <property type="match status" value="1"/>
</dbReference>
<dbReference type="EMBL" id="JAUHGG010000012">
    <property type="protein sequence ID" value="MDS1823828.1"/>
    <property type="molecule type" value="Genomic_DNA"/>
</dbReference>
<comment type="similarity">
    <text evidence="2 6">Belongs to the band 7/mec-2 family. HflK subfamily.</text>
</comment>
<protein>
    <recommendedName>
        <fullName evidence="6">Protein HflK</fullName>
    </recommendedName>
</protein>
<keyword evidence="4 6" id="KW-1133">Transmembrane helix</keyword>
<sequence length="313" mass="34479">MVENIIHKVVAKATSSVIATIAVANIAVVGLMATVGSFYSVSESQSALVFRWGDYVETKGSGLNWNFPIIDRVELVDVKKIEEFQFADTYLTLDENVIETAFNVQFRVSDPYVYLVKAANPLEQLVSHAESAARAVVADFSMDDAITIARDSVKNAVEDKLNEILESKVDLGIEVVALNYVSGQPPRAVKAAFDDAITSREDAESFINDAQAYKEDVIPKAQGEANRLLNEARSYAEKVVNKAKGDVQRFEQLLPEFEKNKELTKSRIYIDTVSNVIQNNTVIINDGDNQNNIGPIQTIDVNKIVATTRATAK</sequence>
<evidence type="ECO:0000313" key="9">
    <source>
        <dbReference type="Proteomes" id="UP001253193"/>
    </source>
</evidence>
<dbReference type="SUPFAM" id="SSF117892">
    <property type="entry name" value="Band 7/SPFH domain"/>
    <property type="match status" value="1"/>
</dbReference>
<feature type="transmembrane region" description="Helical" evidence="6">
    <location>
        <begin position="17"/>
        <end position="41"/>
    </location>
</feature>
<comment type="caution">
    <text evidence="8">The sequence shown here is derived from an EMBL/GenBank/DDBJ whole genome shotgun (WGS) entry which is preliminary data.</text>
</comment>
<keyword evidence="8" id="KW-0378">Hydrolase</keyword>
<dbReference type="GO" id="GO:0006508">
    <property type="term" value="P:proteolysis"/>
    <property type="evidence" value="ECO:0007669"/>
    <property type="project" value="UniProtKB-KW"/>
</dbReference>
<evidence type="ECO:0000313" key="8">
    <source>
        <dbReference type="EMBL" id="MDS1823828.1"/>
    </source>
</evidence>
<dbReference type="InterPro" id="IPR010201">
    <property type="entry name" value="HflK"/>
</dbReference>
<evidence type="ECO:0000256" key="1">
    <source>
        <dbReference type="ARBA" id="ARBA00004167"/>
    </source>
</evidence>
<evidence type="ECO:0000256" key="2">
    <source>
        <dbReference type="ARBA" id="ARBA00006971"/>
    </source>
</evidence>
<dbReference type="InterPro" id="IPR036013">
    <property type="entry name" value="Band_7/SPFH_dom_sf"/>
</dbReference>
<dbReference type="InterPro" id="IPR050710">
    <property type="entry name" value="Band7/mec-2_domain"/>
</dbReference>
<evidence type="ECO:0000259" key="7">
    <source>
        <dbReference type="SMART" id="SM00244"/>
    </source>
</evidence>
<dbReference type="AlphaFoldDB" id="A0AAW8QBX6"/>